<feature type="transmembrane region" description="Helical" evidence="8">
    <location>
        <begin position="151"/>
        <end position="170"/>
    </location>
</feature>
<keyword evidence="2 8" id="KW-0474">Menaquinone biosynthesis</keyword>
<dbReference type="PIRSF" id="PIRSF005355">
    <property type="entry name" value="UBIAD1"/>
    <property type="match status" value="1"/>
</dbReference>
<comment type="catalytic activity">
    <reaction evidence="8">
        <text>an all-trans-polyprenyl diphosphate + 1,4-dihydroxy-2-naphthoate + H(+) = a 2-demethylmenaquinol + CO2 + diphosphate</text>
        <dbReference type="Rhea" id="RHEA:26478"/>
        <dbReference type="Rhea" id="RHEA-COMP:9563"/>
        <dbReference type="Rhea" id="RHEA-COMP:9564"/>
        <dbReference type="ChEBI" id="CHEBI:11173"/>
        <dbReference type="ChEBI" id="CHEBI:15378"/>
        <dbReference type="ChEBI" id="CHEBI:16526"/>
        <dbReference type="ChEBI" id="CHEBI:33019"/>
        <dbReference type="ChEBI" id="CHEBI:55437"/>
        <dbReference type="ChEBI" id="CHEBI:58914"/>
        <dbReference type="EC" id="2.5.1.74"/>
    </reaction>
</comment>
<evidence type="ECO:0000256" key="3">
    <source>
        <dbReference type="ARBA" id="ARBA00022475"/>
    </source>
</evidence>
<dbReference type="NCBIfam" id="TIGR00751">
    <property type="entry name" value="menA"/>
    <property type="match status" value="1"/>
</dbReference>
<dbReference type="KEGG" id="zdf:AN401_00250"/>
<accession>A0A291HK08</accession>
<dbReference type="GO" id="GO:0042371">
    <property type="term" value="P:vitamin K biosynthetic process"/>
    <property type="evidence" value="ECO:0007669"/>
    <property type="project" value="TreeGrafter"/>
</dbReference>
<evidence type="ECO:0000256" key="1">
    <source>
        <dbReference type="ARBA" id="ARBA00004141"/>
    </source>
</evidence>
<keyword evidence="7 8" id="KW-0472">Membrane</keyword>
<dbReference type="UniPathway" id="UPA00079">
    <property type="reaction ID" value="UER00168"/>
</dbReference>
<feature type="transmembrane region" description="Helical" evidence="8">
    <location>
        <begin position="92"/>
        <end position="112"/>
    </location>
</feature>
<comment type="function">
    <text evidence="8">Conversion of 1,4-dihydroxy-2-naphthoate (DHNA) to demethylmenaquinone (DMK).</text>
</comment>
<protein>
    <recommendedName>
        <fullName evidence="8 9">1,4-dihydroxy-2-naphthoate octaprenyltransferase</fullName>
        <shortName evidence="8">DHNA-octaprenyltransferase</shortName>
        <ecNumber evidence="8 9">2.5.1.74</ecNumber>
    </recommendedName>
</protein>
<dbReference type="InterPro" id="IPR044878">
    <property type="entry name" value="UbiA_sf"/>
</dbReference>
<feature type="transmembrane region" description="Helical" evidence="8">
    <location>
        <begin position="225"/>
        <end position="251"/>
    </location>
</feature>
<keyword evidence="4 8" id="KW-0808">Transferase</keyword>
<dbReference type="Proteomes" id="UP000217763">
    <property type="component" value="Chromosome"/>
</dbReference>
<comment type="subcellular location">
    <subcellularLocation>
        <location evidence="8">Cell membrane</location>
        <topology evidence="8">Multi-pass membrane protein</topology>
    </subcellularLocation>
    <subcellularLocation>
        <location evidence="1">Membrane</location>
        <topology evidence="1">Multi-pass membrane protein</topology>
    </subcellularLocation>
</comment>
<dbReference type="GO" id="GO:0009234">
    <property type="term" value="P:menaquinone biosynthetic process"/>
    <property type="evidence" value="ECO:0007669"/>
    <property type="project" value="UniProtKB-UniRule"/>
</dbReference>
<evidence type="ECO:0000256" key="5">
    <source>
        <dbReference type="ARBA" id="ARBA00022692"/>
    </source>
</evidence>
<evidence type="ECO:0000256" key="8">
    <source>
        <dbReference type="HAMAP-Rule" id="MF_01937"/>
    </source>
</evidence>
<feature type="transmembrane region" description="Helical" evidence="8">
    <location>
        <begin position="118"/>
        <end position="139"/>
    </location>
</feature>
<dbReference type="PANTHER" id="PTHR13929:SF0">
    <property type="entry name" value="UBIA PRENYLTRANSFERASE DOMAIN-CONTAINING PROTEIN 1"/>
    <property type="match status" value="1"/>
</dbReference>
<name>A0A291HK08_9GAMM</name>
<gene>
    <name evidence="8" type="primary">menA</name>
    <name evidence="10" type="ORF">AN401_00250</name>
</gene>
<dbReference type="GO" id="GO:0005886">
    <property type="term" value="C:plasma membrane"/>
    <property type="evidence" value="ECO:0007669"/>
    <property type="project" value="UniProtKB-SubCell"/>
</dbReference>
<evidence type="ECO:0000256" key="7">
    <source>
        <dbReference type="ARBA" id="ARBA00023136"/>
    </source>
</evidence>
<dbReference type="PANTHER" id="PTHR13929">
    <property type="entry name" value="1,4-DIHYDROXY-2-NAPHTHOATE OCTAPRENYLTRANSFERASE"/>
    <property type="match status" value="1"/>
</dbReference>
<dbReference type="GO" id="GO:0046428">
    <property type="term" value="F:1,4-dihydroxy-2-naphthoate polyprenyltransferase activity"/>
    <property type="evidence" value="ECO:0007669"/>
    <property type="project" value="UniProtKB-UniRule"/>
</dbReference>
<evidence type="ECO:0000313" key="11">
    <source>
        <dbReference type="Proteomes" id="UP000217763"/>
    </source>
</evidence>
<evidence type="ECO:0000256" key="6">
    <source>
        <dbReference type="ARBA" id="ARBA00022989"/>
    </source>
</evidence>
<keyword evidence="5 8" id="KW-0812">Transmembrane</keyword>
<evidence type="ECO:0000256" key="2">
    <source>
        <dbReference type="ARBA" id="ARBA00022428"/>
    </source>
</evidence>
<dbReference type="EC" id="2.5.1.74" evidence="8 9"/>
<dbReference type="CDD" id="cd13962">
    <property type="entry name" value="PT_UbiA_UBIAD1"/>
    <property type="match status" value="1"/>
</dbReference>
<feature type="transmembrane region" description="Helical" evidence="8">
    <location>
        <begin position="271"/>
        <end position="292"/>
    </location>
</feature>
<keyword evidence="6 8" id="KW-1133">Transmembrane helix</keyword>
<keyword evidence="3 8" id="KW-1003">Cell membrane</keyword>
<dbReference type="Gene3D" id="1.10.357.140">
    <property type="entry name" value="UbiA prenyltransferase"/>
    <property type="match status" value="1"/>
</dbReference>
<dbReference type="AlphaFoldDB" id="A0A291HK08"/>
<dbReference type="InterPro" id="IPR000537">
    <property type="entry name" value="UbiA_prenyltransferase"/>
</dbReference>
<organism evidence="10 11">
    <name type="scientific">Zobellella denitrificans</name>
    <dbReference type="NCBI Taxonomy" id="347534"/>
    <lineage>
        <taxon>Bacteria</taxon>
        <taxon>Pseudomonadati</taxon>
        <taxon>Pseudomonadota</taxon>
        <taxon>Gammaproteobacteria</taxon>
        <taxon>Aeromonadales</taxon>
        <taxon>Aeromonadaceae</taxon>
        <taxon>Zobellella</taxon>
    </lineage>
</organism>
<feature type="transmembrane region" description="Helical" evidence="8">
    <location>
        <begin position="40"/>
        <end position="57"/>
    </location>
</feature>
<dbReference type="Pfam" id="PF01040">
    <property type="entry name" value="UbiA"/>
    <property type="match status" value="1"/>
</dbReference>
<dbReference type="HAMAP" id="MF_01937">
    <property type="entry name" value="MenA_1"/>
    <property type="match status" value="1"/>
</dbReference>
<sequence length="293" mass="30027">MPLSTWLNAIRPKTLPLALASILLGAGVAAGEGAFDGGVLLLALLTALLLQILSNLANDYGDGVRGTDAEGRAGPARVLASGLATPAQLRSAIRLTAGLAALSGLLLLGRALGADRAAWLGFLLLGALALLAALGYTLGRRPYGYRGLGDLAVFVFFGPVAVLGTSWLMLHQPGAGAGWAALVAGLLSVAVLNINNIRDLESDRRAGKHTLALRLGLARARVYQLLLLATALLAGTQLMAGWGFLALLGLWPLAGATRLVLTEQGPALNRALGLTARGTLIFTGLLALGLAWG</sequence>
<dbReference type="InterPro" id="IPR004657">
    <property type="entry name" value="MenA"/>
</dbReference>
<dbReference type="RefSeq" id="WP_096778234.1">
    <property type="nucleotide sequence ID" value="NZ_CP012621.1"/>
</dbReference>
<dbReference type="EMBL" id="CP012621">
    <property type="protein sequence ID" value="ATG72463.1"/>
    <property type="molecule type" value="Genomic_DNA"/>
</dbReference>
<evidence type="ECO:0000256" key="9">
    <source>
        <dbReference type="NCBIfam" id="TIGR00751"/>
    </source>
</evidence>
<evidence type="ECO:0000256" key="4">
    <source>
        <dbReference type="ARBA" id="ARBA00022679"/>
    </source>
</evidence>
<comment type="similarity">
    <text evidence="8">Belongs to the MenA family. Type 1 subfamily.</text>
</comment>
<reference evidence="11" key="1">
    <citation type="submission" date="2015-09" db="EMBL/GenBank/DDBJ databases">
        <authorList>
            <person name="Shao Z."/>
            <person name="Wang L."/>
        </authorList>
    </citation>
    <scope>NUCLEOTIDE SEQUENCE [LARGE SCALE GENOMIC DNA]</scope>
    <source>
        <strain evidence="11">F13-1</strain>
    </source>
</reference>
<comment type="pathway">
    <text evidence="8">Quinol/quinone metabolism; menaquinone biosynthesis; menaquinol from 1,4-dihydroxy-2-naphthoate: step 1/2.</text>
</comment>
<evidence type="ECO:0000313" key="10">
    <source>
        <dbReference type="EMBL" id="ATG72463.1"/>
    </source>
</evidence>
<feature type="transmembrane region" description="Helical" evidence="8">
    <location>
        <begin position="176"/>
        <end position="195"/>
    </location>
</feature>
<dbReference type="InterPro" id="IPR026046">
    <property type="entry name" value="UBIAD1"/>
</dbReference>
<keyword evidence="11" id="KW-1185">Reference proteome</keyword>
<proteinExistence type="inferred from homology"/>